<dbReference type="EMBL" id="CADEPI010000218">
    <property type="protein sequence ID" value="CAB3380868.1"/>
    <property type="molecule type" value="Genomic_DNA"/>
</dbReference>
<protein>
    <submittedName>
        <fullName evidence="2">Uncharacterized protein</fullName>
    </submittedName>
</protein>
<dbReference type="Proteomes" id="UP000494165">
    <property type="component" value="Unassembled WGS sequence"/>
</dbReference>
<keyword evidence="1" id="KW-0472">Membrane</keyword>
<evidence type="ECO:0000313" key="2">
    <source>
        <dbReference type="EMBL" id="CAB3380868.1"/>
    </source>
</evidence>
<proteinExistence type="predicted"/>
<keyword evidence="1" id="KW-1133">Transmembrane helix</keyword>
<feature type="transmembrane region" description="Helical" evidence="1">
    <location>
        <begin position="6"/>
        <end position="26"/>
    </location>
</feature>
<keyword evidence="1" id="KW-0812">Transmembrane</keyword>
<organism evidence="2 3">
    <name type="scientific">Cloeon dipterum</name>
    <dbReference type="NCBI Taxonomy" id="197152"/>
    <lineage>
        <taxon>Eukaryota</taxon>
        <taxon>Metazoa</taxon>
        <taxon>Ecdysozoa</taxon>
        <taxon>Arthropoda</taxon>
        <taxon>Hexapoda</taxon>
        <taxon>Insecta</taxon>
        <taxon>Pterygota</taxon>
        <taxon>Palaeoptera</taxon>
        <taxon>Ephemeroptera</taxon>
        <taxon>Pisciforma</taxon>
        <taxon>Baetidae</taxon>
        <taxon>Cloeon</taxon>
    </lineage>
</organism>
<name>A0A8S1DIH9_9INSE</name>
<evidence type="ECO:0000313" key="3">
    <source>
        <dbReference type="Proteomes" id="UP000494165"/>
    </source>
</evidence>
<feature type="transmembrane region" description="Helical" evidence="1">
    <location>
        <begin position="140"/>
        <end position="162"/>
    </location>
</feature>
<sequence>MAWTRPVRYLVFCLVACGICPPKAYFGRLPKWIDHLNLLIRFCIVACYVALEISSPTGIKDFSTSNTILAALHLTRISLVAHQVLAWLQSRNFGQFVSEVLPRVKLNSILRIIPSILYLGLLPFKLFIGRNPFTSLKNTPLLFSYIALSGCVAAIALATAVVEYCHQELRLLNDKLEQQTVEKSMDLEFILARIAKKGVELSALIESSNRGIGPLVAITVLTLCMRLSFTTYCTYYLFSLIVSNGIEDHSIGTLFSLIPRSLLKVAILTTFANAGERLNNEAAKTSHLLDLISVSNRLFPSIVCFQIAKCRSVFDKSKISISGWGLMNVDHTLLITMFNIVFGTVMVLVQLQVSETVSSKSPEV</sequence>
<keyword evidence="3" id="KW-1185">Reference proteome</keyword>
<evidence type="ECO:0000256" key="1">
    <source>
        <dbReference type="SAM" id="Phobius"/>
    </source>
</evidence>
<gene>
    <name evidence="2" type="ORF">CLODIP_2_CD03797</name>
</gene>
<dbReference type="AlphaFoldDB" id="A0A8S1DIH9"/>
<feature type="transmembrane region" description="Helical" evidence="1">
    <location>
        <begin position="109"/>
        <end position="128"/>
    </location>
</feature>
<accession>A0A8S1DIH9</accession>
<comment type="caution">
    <text evidence="2">The sequence shown here is derived from an EMBL/GenBank/DDBJ whole genome shotgun (WGS) entry which is preliminary data.</text>
</comment>
<reference evidence="2 3" key="1">
    <citation type="submission" date="2020-04" db="EMBL/GenBank/DDBJ databases">
        <authorList>
            <person name="Alioto T."/>
            <person name="Alioto T."/>
            <person name="Gomez Garrido J."/>
        </authorList>
    </citation>
    <scope>NUCLEOTIDE SEQUENCE [LARGE SCALE GENOMIC DNA]</scope>
</reference>